<gene>
    <name evidence="1" type="ORF">SOCEGT47_062330</name>
</gene>
<proteinExistence type="predicted"/>
<evidence type="ECO:0000313" key="1">
    <source>
        <dbReference type="EMBL" id="AUX25684.1"/>
    </source>
</evidence>
<dbReference type="RefSeq" id="WP_129352757.1">
    <property type="nucleotide sequence ID" value="NZ_CP012670.1"/>
</dbReference>
<reference evidence="1 2" key="1">
    <citation type="submission" date="2015-09" db="EMBL/GenBank/DDBJ databases">
        <title>Sorangium comparison.</title>
        <authorList>
            <person name="Zaburannyi N."/>
            <person name="Bunk B."/>
            <person name="Overmann J."/>
            <person name="Mueller R."/>
        </authorList>
    </citation>
    <scope>NUCLEOTIDE SEQUENCE [LARGE SCALE GENOMIC DNA]</scope>
    <source>
        <strain evidence="1 2">So ceGT47</strain>
    </source>
</reference>
<dbReference type="Proteomes" id="UP000295781">
    <property type="component" value="Chromosome"/>
</dbReference>
<name>A0A4P2Q802_SORCE</name>
<accession>A0A4P2Q802</accession>
<dbReference type="AlphaFoldDB" id="A0A4P2Q802"/>
<protein>
    <submittedName>
        <fullName evidence="1">Uncharacterized protein</fullName>
    </submittedName>
</protein>
<organism evidence="1 2">
    <name type="scientific">Sorangium cellulosum</name>
    <name type="common">Polyangium cellulosum</name>
    <dbReference type="NCBI Taxonomy" id="56"/>
    <lineage>
        <taxon>Bacteria</taxon>
        <taxon>Pseudomonadati</taxon>
        <taxon>Myxococcota</taxon>
        <taxon>Polyangia</taxon>
        <taxon>Polyangiales</taxon>
        <taxon>Polyangiaceae</taxon>
        <taxon>Sorangium</taxon>
    </lineage>
</organism>
<sequence length="82" mass="9141">MQSLATLLHEITVETGESESQALARVIDAGVRALQRERVLAKLVREEISRSEAIAAVGLDWVLMTERQQQAIEEDIAWASRP</sequence>
<evidence type="ECO:0000313" key="2">
    <source>
        <dbReference type="Proteomes" id="UP000295781"/>
    </source>
</evidence>
<dbReference type="OrthoDB" id="9554007at2"/>
<dbReference type="EMBL" id="CP012670">
    <property type="protein sequence ID" value="AUX25684.1"/>
    <property type="molecule type" value="Genomic_DNA"/>
</dbReference>